<gene>
    <name evidence="2" type="ORF">SAMN05444141_101335</name>
</gene>
<evidence type="ECO:0000259" key="1">
    <source>
        <dbReference type="Pfam" id="PF13460"/>
    </source>
</evidence>
<dbReference type="AlphaFoldDB" id="A0A1I6XPC4"/>
<name>A0A1I6XPC4_9HYPH</name>
<dbReference type="CDD" id="cd05269">
    <property type="entry name" value="TMR_SDR_a"/>
    <property type="match status" value="1"/>
</dbReference>
<dbReference type="Gene3D" id="3.40.50.720">
    <property type="entry name" value="NAD(P)-binding Rossmann-like Domain"/>
    <property type="match status" value="1"/>
</dbReference>
<dbReference type="RefSeq" id="WP_054782525.1">
    <property type="nucleotide sequence ID" value="NZ_FPBD01000001.1"/>
</dbReference>
<dbReference type="SUPFAM" id="SSF51735">
    <property type="entry name" value="NAD(P)-binding Rossmann-fold domains"/>
    <property type="match status" value="1"/>
</dbReference>
<dbReference type="Proteomes" id="UP000183371">
    <property type="component" value="Unassembled WGS sequence"/>
</dbReference>
<dbReference type="InterPro" id="IPR036291">
    <property type="entry name" value="NAD(P)-bd_dom_sf"/>
</dbReference>
<proteinExistence type="predicted"/>
<sequence length="291" mass="31419">MSNSVLVTGANGTIGSHLLRVLRSTPWDVRALIRSAENERLVTSLGAQAYYGDFMDQASLGEAMTGVDTLVLITSANPDAAVQASNALRAVKDCGVRKVVRISAIKAAPDGPTANTVLHGETEQEIIRSGLDYVILRPNLFMQNMFLAAQTISEQDSFFFGTGDAQMGMVDTRDVAECAAQCVLSNQFDGNIYEVTGPQSLSYFDVAQALSAELNRAISYVPVSPQDVYEGIVGAGWDEWIAGISRDYAQAYRSGWGDFTTDTVEQMCGHPPRGIDRFIREVLCAQSALSV</sequence>
<organism evidence="2 3">
    <name type="scientific">Pseudovibrio denitrificans</name>
    <dbReference type="NCBI Taxonomy" id="258256"/>
    <lineage>
        <taxon>Bacteria</taxon>
        <taxon>Pseudomonadati</taxon>
        <taxon>Pseudomonadota</taxon>
        <taxon>Alphaproteobacteria</taxon>
        <taxon>Hyphomicrobiales</taxon>
        <taxon>Stappiaceae</taxon>
        <taxon>Pseudovibrio</taxon>
    </lineage>
</organism>
<feature type="domain" description="NAD(P)-binding" evidence="1">
    <location>
        <begin position="9"/>
        <end position="183"/>
    </location>
</feature>
<dbReference type="InterPro" id="IPR016040">
    <property type="entry name" value="NAD(P)-bd_dom"/>
</dbReference>
<dbReference type="PANTHER" id="PTHR43162">
    <property type="match status" value="1"/>
</dbReference>
<reference evidence="3" key="1">
    <citation type="submission" date="2016-10" db="EMBL/GenBank/DDBJ databases">
        <authorList>
            <person name="Varghese N."/>
            <person name="Submissions S."/>
        </authorList>
    </citation>
    <scope>NUCLEOTIDE SEQUENCE [LARGE SCALE GENOMIC DNA]</scope>
    <source>
        <strain evidence="3">DSM 17465</strain>
    </source>
</reference>
<dbReference type="PANTHER" id="PTHR43162:SF1">
    <property type="entry name" value="PRESTALK A DIFFERENTIATION PROTEIN A"/>
    <property type="match status" value="1"/>
</dbReference>
<dbReference type="Pfam" id="PF13460">
    <property type="entry name" value="NAD_binding_10"/>
    <property type="match status" value="1"/>
</dbReference>
<accession>A0A1I6XPC4</accession>
<protein>
    <submittedName>
        <fullName evidence="2">Uncharacterized conserved protein YbjT, contains NAD(P)-binding and DUF2867 domains</fullName>
    </submittedName>
</protein>
<dbReference type="EMBL" id="FPBD01000001">
    <property type="protein sequence ID" value="SFT39947.1"/>
    <property type="molecule type" value="Genomic_DNA"/>
</dbReference>
<evidence type="ECO:0000313" key="2">
    <source>
        <dbReference type="EMBL" id="SFT39947.1"/>
    </source>
</evidence>
<dbReference type="InterPro" id="IPR051604">
    <property type="entry name" value="Ergot_Alk_Oxidoreductase"/>
</dbReference>
<dbReference type="Gene3D" id="3.90.25.10">
    <property type="entry name" value="UDP-galactose 4-epimerase, domain 1"/>
    <property type="match status" value="1"/>
</dbReference>
<evidence type="ECO:0000313" key="3">
    <source>
        <dbReference type="Proteomes" id="UP000183371"/>
    </source>
</evidence>
<keyword evidence="3" id="KW-1185">Reference proteome</keyword>